<comment type="caution">
    <text evidence="2">The sequence shown here is derived from an EMBL/GenBank/DDBJ whole genome shotgun (WGS) entry which is preliminary data.</text>
</comment>
<dbReference type="AlphaFoldDB" id="A0AAV7V7Y5"/>
<proteinExistence type="predicted"/>
<evidence type="ECO:0000313" key="3">
    <source>
        <dbReference type="Proteomes" id="UP001066276"/>
    </source>
</evidence>
<feature type="compositionally biased region" description="Polar residues" evidence="1">
    <location>
        <begin position="118"/>
        <end position="128"/>
    </location>
</feature>
<accession>A0AAV7V7Y5</accession>
<gene>
    <name evidence="2" type="ORF">NDU88_000810</name>
</gene>
<evidence type="ECO:0000313" key="2">
    <source>
        <dbReference type="EMBL" id="KAJ1196947.1"/>
    </source>
</evidence>
<evidence type="ECO:0000256" key="1">
    <source>
        <dbReference type="SAM" id="MobiDB-lite"/>
    </source>
</evidence>
<feature type="compositionally biased region" description="Basic and acidic residues" evidence="1">
    <location>
        <begin position="101"/>
        <end position="117"/>
    </location>
</feature>
<dbReference type="Proteomes" id="UP001066276">
    <property type="component" value="Chromosome 2_1"/>
</dbReference>
<reference evidence="2" key="1">
    <citation type="journal article" date="2022" name="bioRxiv">
        <title>Sequencing and chromosome-scale assembly of the giantPleurodeles waltlgenome.</title>
        <authorList>
            <person name="Brown T."/>
            <person name="Elewa A."/>
            <person name="Iarovenko S."/>
            <person name="Subramanian E."/>
            <person name="Araus A.J."/>
            <person name="Petzold A."/>
            <person name="Susuki M."/>
            <person name="Suzuki K.-i.T."/>
            <person name="Hayashi T."/>
            <person name="Toyoda A."/>
            <person name="Oliveira C."/>
            <person name="Osipova E."/>
            <person name="Leigh N.D."/>
            <person name="Simon A."/>
            <person name="Yun M.H."/>
        </authorList>
    </citation>
    <scope>NUCLEOTIDE SEQUENCE</scope>
    <source>
        <strain evidence="2">20211129_DDA</strain>
        <tissue evidence="2">Liver</tissue>
    </source>
</reference>
<sequence>MCRGAGADSILIAEPCFSSPAGQSRGQPYITPISQIAPREAGQALADIWADFKAGLTLAIRASQAVCGPVAGQRLGMYLRIIISSDTSSEVLSLFTSQKPARPETRQERTNSPETKKQVSTIYEQSMQYPRRDPRPDPGPSDLAVEKGKMAVGRHAACGRPDGRKNRLRASPQDRNGVLQVGNPPAA</sequence>
<organism evidence="2 3">
    <name type="scientific">Pleurodeles waltl</name>
    <name type="common">Iberian ribbed newt</name>
    <dbReference type="NCBI Taxonomy" id="8319"/>
    <lineage>
        <taxon>Eukaryota</taxon>
        <taxon>Metazoa</taxon>
        <taxon>Chordata</taxon>
        <taxon>Craniata</taxon>
        <taxon>Vertebrata</taxon>
        <taxon>Euteleostomi</taxon>
        <taxon>Amphibia</taxon>
        <taxon>Batrachia</taxon>
        <taxon>Caudata</taxon>
        <taxon>Salamandroidea</taxon>
        <taxon>Salamandridae</taxon>
        <taxon>Pleurodelinae</taxon>
        <taxon>Pleurodeles</taxon>
    </lineage>
</organism>
<protein>
    <submittedName>
        <fullName evidence="2">Uncharacterized protein</fullName>
    </submittedName>
</protein>
<keyword evidence="3" id="KW-1185">Reference proteome</keyword>
<name>A0AAV7V7Y5_PLEWA</name>
<dbReference type="EMBL" id="JANPWB010000003">
    <property type="protein sequence ID" value="KAJ1196947.1"/>
    <property type="molecule type" value="Genomic_DNA"/>
</dbReference>
<feature type="region of interest" description="Disordered" evidence="1">
    <location>
        <begin position="94"/>
        <end position="187"/>
    </location>
</feature>